<organism evidence="1 2">
    <name type="scientific">Sphingomonas sanguinis</name>
    <dbReference type="NCBI Taxonomy" id="33051"/>
    <lineage>
        <taxon>Bacteria</taxon>
        <taxon>Pseudomonadati</taxon>
        <taxon>Pseudomonadota</taxon>
        <taxon>Alphaproteobacteria</taxon>
        <taxon>Sphingomonadales</taxon>
        <taxon>Sphingomonadaceae</taxon>
        <taxon>Sphingomonas</taxon>
    </lineage>
</organism>
<dbReference type="Proteomes" id="UP000074072">
    <property type="component" value="Unassembled WGS sequence"/>
</dbReference>
<dbReference type="RefSeq" id="WP_058751984.1">
    <property type="nucleotide sequence ID" value="NZ_LDTE01000037.1"/>
</dbReference>
<evidence type="ECO:0000313" key="2">
    <source>
        <dbReference type="Proteomes" id="UP000074072"/>
    </source>
</evidence>
<name>A0A147IXW6_9SPHN</name>
<sequence length="111" mass="12413">MGIDSRELDRRVTLMRAAPDDDGLATVDGEFAPLGKRWAGKSDISDGERIRAAQNGQDITARFLLRWDSVTATLTAKDRLMDRDDRVYEIVNVKEVRGRRVGIEVTAVARP</sequence>
<dbReference type="Pfam" id="PF05521">
    <property type="entry name" value="Phage_HCP"/>
    <property type="match status" value="1"/>
</dbReference>
<evidence type="ECO:0000313" key="1">
    <source>
        <dbReference type="EMBL" id="KTW00447.1"/>
    </source>
</evidence>
<dbReference type="EMBL" id="LDTE01000037">
    <property type="protein sequence ID" value="KTW00447.1"/>
    <property type="molecule type" value="Genomic_DNA"/>
</dbReference>
<reference evidence="1 2" key="1">
    <citation type="journal article" date="2016" name="Front. Microbiol.">
        <title>Genomic Resource of Rice Seed Associated Bacteria.</title>
        <authorList>
            <person name="Midha S."/>
            <person name="Bansal K."/>
            <person name="Sharma S."/>
            <person name="Kumar N."/>
            <person name="Patil P.P."/>
            <person name="Chaudhry V."/>
            <person name="Patil P.B."/>
        </authorList>
    </citation>
    <scope>NUCLEOTIDE SEQUENCE [LARGE SCALE GENOMIC DNA]</scope>
    <source>
        <strain evidence="1 2">SB4</strain>
    </source>
</reference>
<dbReference type="PATRIC" id="fig|33051.4.peg.2071"/>
<dbReference type="OrthoDB" id="7998779at2"/>
<dbReference type="Gene3D" id="2.40.10.270">
    <property type="entry name" value="Bacteriophage SPP1 head-tail adaptor protein"/>
    <property type="match status" value="1"/>
</dbReference>
<protein>
    <recommendedName>
        <fullName evidence="3">Head-tail adaptor protein</fullName>
    </recommendedName>
</protein>
<proteinExistence type="predicted"/>
<gene>
    <name evidence="1" type="ORF">SB4_06975</name>
</gene>
<comment type="caution">
    <text evidence="1">The sequence shown here is derived from an EMBL/GenBank/DDBJ whole genome shotgun (WGS) entry which is preliminary data.</text>
</comment>
<evidence type="ECO:0008006" key="3">
    <source>
        <dbReference type="Google" id="ProtNLM"/>
    </source>
</evidence>
<dbReference type="InterPro" id="IPR038666">
    <property type="entry name" value="SSP1_head-tail_sf"/>
</dbReference>
<dbReference type="AlphaFoldDB" id="A0A147IXW6"/>
<accession>A0A147IXW6</accession>
<dbReference type="InterPro" id="IPR008767">
    <property type="entry name" value="Phage_SPP1_head-tail_adaptor"/>
</dbReference>